<protein>
    <submittedName>
        <fullName evidence="2">Uncharacterized protein</fullName>
    </submittedName>
</protein>
<dbReference type="Proteomes" id="UP001174936">
    <property type="component" value="Unassembled WGS sequence"/>
</dbReference>
<evidence type="ECO:0000256" key="1">
    <source>
        <dbReference type="SAM" id="MobiDB-lite"/>
    </source>
</evidence>
<evidence type="ECO:0000313" key="2">
    <source>
        <dbReference type="EMBL" id="KAK0645861.1"/>
    </source>
</evidence>
<feature type="compositionally biased region" description="Polar residues" evidence="1">
    <location>
        <begin position="49"/>
        <end position="58"/>
    </location>
</feature>
<gene>
    <name evidence="2" type="ORF">B0T16DRAFT_148159</name>
</gene>
<dbReference type="AlphaFoldDB" id="A0AA40CNW6"/>
<keyword evidence="3" id="KW-1185">Reference proteome</keyword>
<accession>A0AA40CNW6</accession>
<reference evidence="2" key="1">
    <citation type="submission" date="2023-06" db="EMBL/GenBank/DDBJ databases">
        <title>Genome-scale phylogeny and comparative genomics of the fungal order Sordariales.</title>
        <authorList>
            <consortium name="Lawrence Berkeley National Laboratory"/>
            <person name="Hensen N."/>
            <person name="Bonometti L."/>
            <person name="Westerberg I."/>
            <person name="Brannstrom I.O."/>
            <person name="Guillou S."/>
            <person name="Cros-Aarteil S."/>
            <person name="Calhoun S."/>
            <person name="Haridas S."/>
            <person name="Kuo A."/>
            <person name="Mondo S."/>
            <person name="Pangilinan J."/>
            <person name="Riley R."/>
            <person name="Labutti K."/>
            <person name="Andreopoulos B."/>
            <person name="Lipzen A."/>
            <person name="Chen C."/>
            <person name="Yanf M."/>
            <person name="Daum C."/>
            <person name="Ng V."/>
            <person name="Clum A."/>
            <person name="Steindorff A."/>
            <person name="Ohm R."/>
            <person name="Martin F."/>
            <person name="Silar P."/>
            <person name="Natvig D."/>
            <person name="Lalanne C."/>
            <person name="Gautier V."/>
            <person name="Ament-Velasquez S.L."/>
            <person name="Kruys A."/>
            <person name="Hutchinson M.I."/>
            <person name="Powell A.J."/>
            <person name="Barry K."/>
            <person name="Miller A.N."/>
            <person name="Grigoriev I.V."/>
            <person name="Debuchy R."/>
            <person name="Gladieux P."/>
            <person name="Thoren M.H."/>
            <person name="Johannesson H."/>
        </authorList>
    </citation>
    <scope>NUCLEOTIDE SEQUENCE</scope>
    <source>
        <strain evidence="2">SMH2532-1</strain>
    </source>
</reference>
<feature type="region of interest" description="Disordered" evidence="1">
    <location>
        <begin position="36"/>
        <end position="58"/>
    </location>
</feature>
<organism evidence="2 3">
    <name type="scientific">Cercophora newfieldiana</name>
    <dbReference type="NCBI Taxonomy" id="92897"/>
    <lineage>
        <taxon>Eukaryota</taxon>
        <taxon>Fungi</taxon>
        <taxon>Dikarya</taxon>
        <taxon>Ascomycota</taxon>
        <taxon>Pezizomycotina</taxon>
        <taxon>Sordariomycetes</taxon>
        <taxon>Sordariomycetidae</taxon>
        <taxon>Sordariales</taxon>
        <taxon>Lasiosphaeriaceae</taxon>
        <taxon>Cercophora</taxon>
    </lineage>
</organism>
<evidence type="ECO:0000313" key="3">
    <source>
        <dbReference type="Proteomes" id="UP001174936"/>
    </source>
</evidence>
<name>A0AA40CNW6_9PEZI</name>
<dbReference type="EMBL" id="JAULSV010000004">
    <property type="protein sequence ID" value="KAK0645861.1"/>
    <property type="molecule type" value="Genomic_DNA"/>
</dbReference>
<comment type="caution">
    <text evidence="2">The sequence shown here is derived from an EMBL/GenBank/DDBJ whole genome shotgun (WGS) entry which is preliminary data.</text>
</comment>
<proteinExistence type="predicted"/>
<sequence length="246" mass="27446">MGSGSVGAHPAANRLSIARAHEYVCYVTERGNRNPWPSVLSRRRVTRHGPQTQQAQANRSLAPGRGFRGGRLLVFVIPACASHVRTAWHLIWRARPTGQTINAIVSDAPATARSNTNHSAARSQLGIRVAATLQILCSSSCMWCRSRARQRVRNANSWGDRQRAVRTGCAARYERQELGPSLLSFHNMQQQCEPFPRPVVVRARRFAVGGLRRNARPRTLVRRIRAGRQTAWERALALPVPRSTIL</sequence>